<dbReference type="EMBL" id="JAACJJ010000056">
    <property type="protein sequence ID" value="KAF5313144.1"/>
    <property type="molecule type" value="Genomic_DNA"/>
</dbReference>
<dbReference type="OrthoDB" id="2720314at2759"/>
<evidence type="ECO:0000313" key="2">
    <source>
        <dbReference type="Proteomes" id="UP000567179"/>
    </source>
</evidence>
<gene>
    <name evidence="1" type="ORF">D9619_002642</name>
</gene>
<dbReference type="AlphaFoldDB" id="A0A8H5AY42"/>
<sequence>MGECPKSASMLCFTVHTPTMSSGKRLGGDCFTKDRFSSILPNVQRVLHTAQGELNRLQIKHGKGLKLKPMEILSSRVAQTDKLGETQHWSANGFFTHLSLLERLVSKGEEATAAQSWINALFFRVAAILPAGNHMVLKLERAESPIPLTDVPGTMNWIALVTPSKVAAEGFTFMPLIPGLMEDSNASILFVSERRDNKSANIQSTVCDMYKWARTRGENIIRGALTDGESWIFLILKLDANGGGVWMRTDEIGIKDSFSKLSEFELALIPGILAHWVMHSHKDLEDGDYFEITAD</sequence>
<protein>
    <submittedName>
        <fullName evidence="1">Uncharacterized protein</fullName>
    </submittedName>
</protein>
<organism evidence="1 2">
    <name type="scientific">Psilocybe cf. subviscida</name>
    <dbReference type="NCBI Taxonomy" id="2480587"/>
    <lineage>
        <taxon>Eukaryota</taxon>
        <taxon>Fungi</taxon>
        <taxon>Dikarya</taxon>
        <taxon>Basidiomycota</taxon>
        <taxon>Agaricomycotina</taxon>
        <taxon>Agaricomycetes</taxon>
        <taxon>Agaricomycetidae</taxon>
        <taxon>Agaricales</taxon>
        <taxon>Agaricineae</taxon>
        <taxon>Strophariaceae</taxon>
        <taxon>Psilocybe</taxon>
    </lineage>
</organism>
<accession>A0A8H5AY42</accession>
<evidence type="ECO:0000313" key="1">
    <source>
        <dbReference type="EMBL" id="KAF5313144.1"/>
    </source>
</evidence>
<dbReference type="Proteomes" id="UP000567179">
    <property type="component" value="Unassembled WGS sequence"/>
</dbReference>
<comment type="caution">
    <text evidence="1">The sequence shown here is derived from an EMBL/GenBank/DDBJ whole genome shotgun (WGS) entry which is preliminary data.</text>
</comment>
<keyword evidence="2" id="KW-1185">Reference proteome</keyword>
<proteinExistence type="predicted"/>
<name>A0A8H5AY42_9AGAR</name>
<reference evidence="1 2" key="1">
    <citation type="journal article" date="2020" name="ISME J.">
        <title>Uncovering the hidden diversity of litter-decomposition mechanisms in mushroom-forming fungi.</title>
        <authorList>
            <person name="Floudas D."/>
            <person name="Bentzer J."/>
            <person name="Ahren D."/>
            <person name="Johansson T."/>
            <person name="Persson P."/>
            <person name="Tunlid A."/>
        </authorList>
    </citation>
    <scope>NUCLEOTIDE SEQUENCE [LARGE SCALE GENOMIC DNA]</scope>
    <source>
        <strain evidence="1 2">CBS 101986</strain>
    </source>
</reference>